<evidence type="ECO:0000256" key="3">
    <source>
        <dbReference type="PROSITE-ProRule" id="PRU00169"/>
    </source>
</evidence>
<evidence type="ECO:0000313" key="7">
    <source>
        <dbReference type="Proteomes" id="UP000295807"/>
    </source>
</evidence>
<protein>
    <submittedName>
        <fullName evidence="6">LuxR family two component transcriptional regulator</fullName>
    </submittedName>
</protein>
<dbReference type="SUPFAM" id="SSF52172">
    <property type="entry name" value="CheY-like"/>
    <property type="match status" value="1"/>
</dbReference>
<dbReference type="InterPro" id="IPR016032">
    <property type="entry name" value="Sig_transdc_resp-reg_C-effctor"/>
</dbReference>
<dbReference type="AlphaFoldDB" id="A0A4R3KMT5"/>
<dbReference type="InterPro" id="IPR000792">
    <property type="entry name" value="Tscrpt_reg_LuxR_C"/>
</dbReference>
<dbReference type="CDD" id="cd06170">
    <property type="entry name" value="LuxR_C_like"/>
    <property type="match status" value="1"/>
</dbReference>
<dbReference type="SMART" id="SM00421">
    <property type="entry name" value="HTH_LUXR"/>
    <property type="match status" value="1"/>
</dbReference>
<proteinExistence type="predicted"/>
<keyword evidence="1 3" id="KW-0597">Phosphoprotein</keyword>
<gene>
    <name evidence="6" type="ORF">EDD80_1215</name>
</gene>
<dbReference type="EMBL" id="SMAD01000021">
    <property type="protein sequence ID" value="TCS84328.1"/>
    <property type="molecule type" value="Genomic_DNA"/>
</dbReference>
<dbReference type="Proteomes" id="UP000295807">
    <property type="component" value="Unassembled WGS sequence"/>
</dbReference>
<evidence type="ECO:0000259" key="5">
    <source>
        <dbReference type="PROSITE" id="PS50110"/>
    </source>
</evidence>
<dbReference type="Gene3D" id="1.10.10.10">
    <property type="entry name" value="Winged helix-like DNA-binding domain superfamily/Winged helix DNA-binding domain"/>
    <property type="match status" value="1"/>
</dbReference>
<evidence type="ECO:0000256" key="2">
    <source>
        <dbReference type="ARBA" id="ARBA00023125"/>
    </source>
</evidence>
<reference evidence="6 7" key="1">
    <citation type="submission" date="2019-03" db="EMBL/GenBank/DDBJ databases">
        <title>Genomic Encyclopedia of Type Strains, Phase IV (KMG-IV): sequencing the most valuable type-strain genomes for metagenomic binning, comparative biology and taxonomic classification.</title>
        <authorList>
            <person name="Goeker M."/>
        </authorList>
    </citation>
    <scope>NUCLEOTIDE SEQUENCE [LARGE SCALE GENOMIC DNA]</scope>
    <source>
        <strain evidence="6 7">DSM 21100</strain>
    </source>
</reference>
<sequence>MVNFYNKNYKILIADDHLVVQQGMRAIIKDFLPQAGILLAGSLDDALSLLKAQEFDLLILDINIPGGNSFQMIDQVRGVRPDTRILLFSAYDERVYGLRYLKTGIDGYLQKSSSERETRNAIMKVLTEGRYISSQVQDLLLDNYPHFRIDRLSTLSNRELEIARLLINGERTSGIADKLELKLSTVSTYKNRIFEKLNVANISELIEEFRLDLQQAGE</sequence>
<dbReference type="InterPro" id="IPR039420">
    <property type="entry name" value="WalR-like"/>
</dbReference>
<dbReference type="CDD" id="cd17535">
    <property type="entry name" value="REC_NarL-like"/>
    <property type="match status" value="1"/>
</dbReference>
<dbReference type="GO" id="GO:0003677">
    <property type="term" value="F:DNA binding"/>
    <property type="evidence" value="ECO:0007669"/>
    <property type="project" value="UniProtKB-KW"/>
</dbReference>
<dbReference type="Pfam" id="PF00072">
    <property type="entry name" value="Response_reg"/>
    <property type="match status" value="1"/>
</dbReference>
<feature type="domain" description="HTH luxR-type" evidence="4">
    <location>
        <begin position="148"/>
        <end position="213"/>
    </location>
</feature>
<feature type="modified residue" description="4-aspartylphosphate" evidence="3">
    <location>
        <position position="61"/>
    </location>
</feature>
<comment type="caution">
    <text evidence="6">The sequence shown here is derived from an EMBL/GenBank/DDBJ whole genome shotgun (WGS) entry which is preliminary data.</text>
</comment>
<dbReference type="PROSITE" id="PS50110">
    <property type="entry name" value="RESPONSE_REGULATORY"/>
    <property type="match status" value="1"/>
</dbReference>
<evidence type="ECO:0000259" key="4">
    <source>
        <dbReference type="PROSITE" id="PS50043"/>
    </source>
</evidence>
<dbReference type="SMART" id="SM00448">
    <property type="entry name" value="REC"/>
    <property type="match status" value="1"/>
</dbReference>
<dbReference type="GO" id="GO:0000160">
    <property type="term" value="P:phosphorelay signal transduction system"/>
    <property type="evidence" value="ECO:0007669"/>
    <property type="project" value="InterPro"/>
</dbReference>
<dbReference type="PRINTS" id="PR00038">
    <property type="entry name" value="HTHLUXR"/>
</dbReference>
<evidence type="ECO:0000256" key="1">
    <source>
        <dbReference type="ARBA" id="ARBA00022553"/>
    </source>
</evidence>
<dbReference type="InterPro" id="IPR058245">
    <property type="entry name" value="NreC/VraR/RcsB-like_REC"/>
</dbReference>
<keyword evidence="2" id="KW-0238">DNA-binding</keyword>
<dbReference type="InterPro" id="IPR036388">
    <property type="entry name" value="WH-like_DNA-bd_sf"/>
</dbReference>
<dbReference type="Pfam" id="PF00196">
    <property type="entry name" value="GerE"/>
    <property type="match status" value="1"/>
</dbReference>
<dbReference type="GO" id="GO:0006355">
    <property type="term" value="P:regulation of DNA-templated transcription"/>
    <property type="evidence" value="ECO:0007669"/>
    <property type="project" value="InterPro"/>
</dbReference>
<dbReference type="Gene3D" id="3.40.50.2300">
    <property type="match status" value="1"/>
</dbReference>
<dbReference type="PROSITE" id="PS50043">
    <property type="entry name" value="HTH_LUXR_2"/>
    <property type="match status" value="1"/>
</dbReference>
<organism evidence="6 7">
    <name type="scientific">Anseongella ginsenosidimutans</name>
    <dbReference type="NCBI Taxonomy" id="496056"/>
    <lineage>
        <taxon>Bacteria</taxon>
        <taxon>Pseudomonadati</taxon>
        <taxon>Bacteroidota</taxon>
        <taxon>Sphingobacteriia</taxon>
        <taxon>Sphingobacteriales</taxon>
        <taxon>Sphingobacteriaceae</taxon>
        <taxon>Anseongella</taxon>
    </lineage>
</organism>
<keyword evidence="7" id="KW-1185">Reference proteome</keyword>
<dbReference type="InterPro" id="IPR001789">
    <property type="entry name" value="Sig_transdc_resp-reg_receiver"/>
</dbReference>
<dbReference type="RefSeq" id="WP_132130721.1">
    <property type="nucleotide sequence ID" value="NZ_CP042432.1"/>
</dbReference>
<feature type="domain" description="Response regulatory" evidence="5">
    <location>
        <begin position="10"/>
        <end position="126"/>
    </location>
</feature>
<dbReference type="PROSITE" id="PS00622">
    <property type="entry name" value="HTH_LUXR_1"/>
    <property type="match status" value="1"/>
</dbReference>
<dbReference type="SUPFAM" id="SSF46894">
    <property type="entry name" value="C-terminal effector domain of the bipartite response regulators"/>
    <property type="match status" value="1"/>
</dbReference>
<dbReference type="InterPro" id="IPR011006">
    <property type="entry name" value="CheY-like_superfamily"/>
</dbReference>
<dbReference type="PANTHER" id="PTHR43214">
    <property type="entry name" value="TWO-COMPONENT RESPONSE REGULATOR"/>
    <property type="match status" value="1"/>
</dbReference>
<name>A0A4R3KMT5_9SPHI</name>
<dbReference type="OrthoDB" id="1013073at2"/>
<evidence type="ECO:0000313" key="6">
    <source>
        <dbReference type="EMBL" id="TCS84328.1"/>
    </source>
</evidence>
<accession>A0A4R3KMT5</accession>